<accession>A0A7D9IDA6</accession>
<dbReference type="PROSITE" id="PS50878">
    <property type="entry name" value="RT_POL"/>
    <property type="match status" value="1"/>
</dbReference>
<keyword evidence="3" id="KW-1185">Reference proteome</keyword>
<gene>
    <name evidence="2" type="ORF">PACLA_8A089131</name>
</gene>
<feature type="compositionally biased region" description="Basic and acidic residues" evidence="1">
    <location>
        <begin position="148"/>
        <end position="178"/>
    </location>
</feature>
<feature type="compositionally biased region" description="Basic and acidic residues" evidence="1">
    <location>
        <begin position="443"/>
        <end position="460"/>
    </location>
</feature>
<dbReference type="AlphaFoldDB" id="A0A7D9IDA6"/>
<feature type="compositionally biased region" description="Basic and acidic residues" evidence="1">
    <location>
        <begin position="737"/>
        <end position="768"/>
    </location>
</feature>
<feature type="compositionally biased region" description="Polar residues" evidence="1">
    <location>
        <begin position="116"/>
        <end position="134"/>
    </location>
</feature>
<feature type="compositionally biased region" description="Low complexity" evidence="1">
    <location>
        <begin position="363"/>
        <end position="372"/>
    </location>
</feature>
<evidence type="ECO:0000313" key="3">
    <source>
        <dbReference type="Proteomes" id="UP001152795"/>
    </source>
</evidence>
<feature type="compositionally biased region" description="Basic and acidic residues" evidence="1">
    <location>
        <begin position="44"/>
        <end position="115"/>
    </location>
</feature>
<feature type="compositionally biased region" description="Basic and acidic residues" evidence="1">
    <location>
        <begin position="568"/>
        <end position="633"/>
    </location>
</feature>
<feature type="compositionally biased region" description="Polar residues" evidence="1">
    <location>
        <begin position="314"/>
        <end position="326"/>
    </location>
</feature>
<dbReference type="InterPro" id="IPR043502">
    <property type="entry name" value="DNA/RNA_pol_sf"/>
</dbReference>
<feature type="compositionally biased region" description="Basic and acidic residues" evidence="1">
    <location>
        <begin position="538"/>
        <end position="559"/>
    </location>
</feature>
<feature type="region of interest" description="Disordered" evidence="1">
    <location>
        <begin position="1"/>
        <end position="200"/>
    </location>
</feature>
<dbReference type="PANTHER" id="PTHR33332">
    <property type="entry name" value="REVERSE TRANSCRIPTASE DOMAIN-CONTAINING PROTEIN"/>
    <property type="match status" value="1"/>
</dbReference>
<protein>
    <submittedName>
        <fullName evidence="2">Uncharacterized protein</fullName>
    </submittedName>
</protein>
<feature type="region of interest" description="Disordered" evidence="1">
    <location>
        <begin position="217"/>
        <end position="634"/>
    </location>
</feature>
<feature type="region of interest" description="Disordered" evidence="1">
    <location>
        <begin position="662"/>
        <end position="681"/>
    </location>
</feature>
<dbReference type="EMBL" id="CACRXK020005615">
    <property type="protein sequence ID" value="CAB4006819.1"/>
    <property type="molecule type" value="Genomic_DNA"/>
</dbReference>
<evidence type="ECO:0000256" key="1">
    <source>
        <dbReference type="SAM" id="MobiDB-lite"/>
    </source>
</evidence>
<feature type="compositionally biased region" description="Low complexity" evidence="1">
    <location>
        <begin position="31"/>
        <end position="42"/>
    </location>
</feature>
<dbReference type="SUPFAM" id="SSF56672">
    <property type="entry name" value="DNA/RNA polymerases"/>
    <property type="match status" value="1"/>
</dbReference>
<feature type="compositionally biased region" description="Basic residues" evidence="1">
    <location>
        <begin position="515"/>
        <end position="525"/>
    </location>
</feature>
<sequence length="1270" mass="141200">MKIMNQDVSREKTPGQSCVGVMPVPATPTESKTLSFPSTTTKTKPKDKPSNSTQEKHKGNAGVEKLDQKAKLDQKHKPSSDSSRHKPLKLGEKLNDKKDNKDPKVVNKISLEKYKSNQASVGEKSNTLPLNKQKTGVREDGATNNKNQELDKEVEKVVKKEETSDNSHQEATKMEKPKLPPLELPARNAASSSSLLQSPRDMKLQNILKEMTESVNMPLTGICTPLPKQDSRFPFPSNINEKENSQVSSDPINSFIKDFDLSDDEDSDEERENDDDHNQRPVGQTRSRSSSSSSSSSSGESSDSDGEEGDNDKTTPSLMSKTSMLNSPPAAAPVKTPSPPLQSVTTPPKHDTNDNLGKIMDETSQTQTSSKSTSDKTLGKPRTSSKSDDSISIGKSEEKSSCKESKGSSDKLEEQINETKSAHNVKGTSPSAGQKHTHSLNRTKAETKEILPDTKVRIKLETGSSNDSLKVKTESKVKSETKKRSESESKQVGEVKSNGEKAKTAEKSSESISKKSSKLGVKPKKITNGVVKIKKSSKSQEEKVDKVKRNDTRLDEPDHKRTKRKHKDSTGESGKHPKEKPDVHPSKEKTNANMSKDKADVQSTKEKTEELSSKDTNRTKSGNREKKKADRAESFGFDCPEVEEEDSVIDVVGDISPVTKKKKIDNSEKRNGLNGVHKNGHVDMPLGIQLVHDKDKDPTSLIVKIPLSFLKRIPSKFAENLSVESSHADIELGSLENDGKKSKDCSEKKNGENGHMEVEHTGEVEKNQRPSNHGKRSPSWDSGQHPKKRVRRDSQRDKFEHKKRKTTAELNAECEADIRTTDSEEISQIISSMSSNKAPGIDQIPIRVIKDCLTSILPTLTSIVNSSLVTSTFPTVWKIAEVTPIPKDRDHEQAINNRPISLLPVLSKVCERAAYNQLSSYLLEKERLTQHQSGNKKWHSTETSVIQTTDAILNAIDKKKLTATVFLDMSKAFDSIDHELLISKLEDVGVSNMTLLWFRSYLSNRKQVVKIHSTKSELLPVVSGVPQGSILGPLLFSIYVNDLPSVPEKCKSNSYVDDTKLSVSFHLQNKQGAIEDMNEDLLKVRNWCFNNLLLLNPKKTKLMVFGSRHKLADLNEFSLSLLGKNIFPSETVKDLGVTLDPLLSYDEHITKTISSCMSRLGQINRVKHVLDRQTLITVINALVFSKLFYCSNVWANTTGKNINKLQSVQNFACRIISGARKYDHVTPLLKELRWLPVATQLYYRSATMAFKCMTGCVPAYISSQFIKRQE</sequence>
<feature type="compositionally biased region" description="Acidic residues" evidence="1">
    <location>
        <begin position="261"/>
        <end position="273"/>
    </location>
</feature>
<evidence type="ECO:0000313" key="2">
    <source>
        <dbReference type="EMBL" id="CAB4006819.1"/>
    </source>
</evidence>
<dbReference type="CDD" id="cd01650">
    <property type="entry name" value="RT_nLTR_like"/>
    <property type="match status" value="1"/>
</dbReference>
<proteinExistence type="predicted"/>
<reference evidence="2" key="1">
    <citation type="submission" date="2020-04" db="EMBL/GenBank/DDBJ databases">
        <authorList>
            <person name="Alioto T."/>
            <person name="Alioto T."/>
            <person name="Gomez Garrido J."/>
        </authorList>
    </citation>
    <scope>NUCLEOTIDE SEQUENCE</scope>
    <source>
        <strain evidence="2">A484AB</strain>
    </source>
</reference>
<dbReference type="Pfam" id="PF00078">
    <property type="entry name" value="RVT_1"/>
    <property type="match status" value="1"/>
</dbReference>
<feature type="region of interest" description="Disordered" evidence="1">
    <location>
        <begin position="734"/>
        <end position="808"/>
    </location>
</feature>
<organism evidence="2 3">
    <name type="scientific">Paramuricea clavata</name>
    <name type="common">Red gorgonian</name>
    <name type="synonym">Violescent sea-whip</name>
    <dbReference type="NCBI Taxonomy" id="317549"/>
    <lineage>
        <taxon>Eukaryota</taxon>
        <taxon>Metazoa</taxon>
        <taxon>Cnidaria</taxon>
        <taxon>Anthozoa</taxon>
        <taxon>Octocorallia</taxon>
        <taxon>Malacalcyonacea</taxon>
        <taxon>Plexauridae</taxon>
        <taxon>Paramuricea</taxon>
    </lineage>
</organism>
<comment type="caution">
    <text evidence="2">The sequence shown here is derived from an EMBL/GenBank/DDBJ whole genome shotgun (WGS) entry which is preliminary data.</text>
</comment>
<feature type="compositionally biased region" description="Low complexity" evidence="1">
    <location>
        <begin position="286"/>
        <end position="301"/>
    </location>
</feature>
<feature type="compositionally biased region" description="Basic and acidic residues" evidence="1">
    <location>
        <begin position="469"/>
        <end position="513"/>
    </location>
</feature>
<dbReference type="Proteomes" id="UP001152795">
    <property type="component" value="Unassembled WGS sequence"/>
</dbReference>
<name>A0A7D9IDA6_PARCT</name>
<dbReference type="InterPro" id="IPR000477">
    <property type="entry name" value="RT_dom"/>
</dbReference>
<feature type="non-terminal residue" evidence="2">
    <location>
        <position position="1270"/>
    </location>
</feature>
<feature type="compositionally biased region" description="Basic and acidic residues" evidence="1">
    <location>
        <begin position="385"/>
        <end position="414"/>
    </location>
</feature>